<dbReference type="Proteomes" id="UP000321798">
    <property type="component" value="Unassembled WGS sequence"/>
</dbReference>
<evidence type="ECO:0000313" key="3">
    <source>
        <dbReference type="Proteomes" id="UP000321798"/>
    </source>
</evidence>
<proteinExistence type="predicted"/>
<name>A0A512PBQ0_9CELL</name>
<keyword evidence="3" id="KW-1185">Reference proteome</keyword>
<gene>
    <name evidence="2" type="ORF">CSO01_12570</name>
</gene>
<sequence>MRAHRAAIGFQPASLSTIGFHPRDGPGGVLLALLKTALHRRVVRGACQSQGPAERTPTHGELEAVRIGVQPRTPARHPTPFVHDQHGSSRAVGDGDDPQQG</sequence>
<evidence type="ECO:0000256" key="1">
    <source>
        <dbReference type="SAM" id="MobiDB-lite"/>
    </source>
</evidence>
<reference evidence="2 3" key="1">
    <citation type="submission" date="2019-07" db="EMBL/GenBank/DDBJ databases">
        <title>Whole genome shotgun sequence of Cellulomonas soli NBRC 109434.</title>
        <authorList>
            <person name="Hosoyama A."/>
            <person name="Uohara A."/>
            <person name="Ohji S."/>
            <person name="Ichikawa N."/>
        </authorList>
    </citation>
    <scope>NUCLEOTIDE SEQUENCE [LARGE SCALE GENOMIC DNA]</scope>
    <source>
        <strain evidence="2 3">NBRC 109434</strain>
    </source>
</reference>
<dbReference type="AlphaFoldDB" id="A0A512PBQ0"/>
<organism evidence="2 3">
    <name type="scientific">Cellulomonas soli</name>
    <dbReference type="NCBI Taxonomy" id="931535"/>
    <lineage>
        <taxon>Bacteria</taxon>
        <taxon>Bacillati</taxon>
        <taxon>Actinomycetota</taxon>
        <taxon>Actinomycetes</taxon>
        <taxon>Micrococcales</taxon>
        <taxon>Cellulomonadaceae</taxon>
        <taxon>Cellulomonas</taxon>
    </lineage>
</organism>
<dbReference type="EMBL" id="BKAL01000003">
    <property type="protein sequence ID" value="GEP68542.1"/>
    <property type="molecule type" value="Genomic_DNA"/>
</dbReference>
<protein>
    <submittedName>
        <fullName evidence="2">Uncharacterized protein</fullName>
    </submittedName>
</protein>
<evidence type="ECO:0000313" key="2">
    <source>
        <dbReference type="EMBL" id="GEP68542.1"/>
    </source>
</evidence>
<accession>A0A512PBQ0</accession>
<comment type="caution">
    <text evidence="2">The sequence shown here is derived from an EMBL/GenBank/DDBJ whole genome shotgun (WGS) entry which is preliminary data.</text>
</comment>
<feature type="region of interest" description="Disordered" evidence="1">
    <location>
        <begin position="47"/>
        <end position="101"/>
    </location>
</feature>